<gene>
    <name evidence="2" type="ORF">A2730_01275</name>
</gene>
<name>A0A1G2HNU3_9BACT</name>
<evidence type="ECO:0000313" key="2">
    <source>
        <dbReference type="EMBL" id="OGZ63901.1"/>
    </source>
</evidence>
<comment type="caution">
    <text evidence="2">The sequence shown here is derived from an EMBL/GenBank/DDBJ whole genome shotgun (WGS) entry which is preliminary data.</text>
</comment>
<keyword evidence="1" id="KW-1133">Transmembrane helix</keyword>
<dbReference type="EMBL" id="MHOO01000011">
    <property type="protein sequence ID" value="OGZ63901.1"/>
    <property type="molecule type" value="Genomic_DNA"/>
</dbReference>
<evidence type="ECO:0000313" key="3">
    <source>
        <dbReference type="Proteomes" id="UP000176855"/>
    </source>
</evidence>
<dbReference type="AlphaFoldDB" id="A0A1G2HNU3"/>
<organism evidence="2 3">
    <name type="scientific">Candidatus Staskawiczbacteria bacterium RIFCSPHIGHO2_01_FULL_39_25</name>
    <dbReference type="NCBI Taxonomy" id="1802202"/>
    <lineage>
        <taxon>Bacteria</taxon>
        <taxon>Candidatus Staskawicziibacteriota</taxon>
    </lineage>
</organism>
<evidence type="ECO:0000256" key="1">
    <source>
        <dbReference type="SAM" id="Phobius"/>
    </source>
</evidence>
<feature type="transmembrane region" description="Helical" evidence="1">
    <location>
        <begin position="21"/>
        <end position="47"/>
    </location>
</feature>
<protein>
    <submittedName>
        <fullName evidence="2">Uncharacterized protein</fullName>
    </submittedName>
</protein>
<proteinExistence type="predicted"/>
<dbReference type="Proteomes" id="UP000176855">
    <property type="component" value="Unassembled WGS sequence"/>
</dbReference>
<accession>A0A1G2HNU3</accession>
<keyword evidence="1" id="KW-0472">Membrane</keyword>
<sequence length="184" mass="21467">MINLLPPQEKEELLLEKSKKLAIIIGSMILISLCCLVLVLISLKFYILKEVFYQKTILSNIEKQYQTPDSMQVKGILQKYNKTFASIDNFYKTEIYFSDILKIILEVQRPQDLYFTNIVMEKSKDKENRVKVGISGVSNTRDDLLVFKDNINGNKKIENVYFPPDSWIKQKDINFSLTFEINIP</sequence>
<reference evidence="2 3" key="1">
    <citation type="journal article" date="2016" name="Nat. Commun.">
        <title>Thousands of microbial genomes shed light on interconnected biogeochemical processes in an aquifer system.</title>
        <authorList>
            <person name="Anantharaman K."/>
            <person name="Brown C.T."/>
            <person name="Hug L.A."/>
            <person name="Sharon I."/>
            <person name="Castelle C.J."/>
            <person name="Probst A.J."/>
            <person name="Thomas B.C."/>
            <person name="Singh A."/>
            <person name="Wilkins M.J."/>
            <person name="Karaoz U."/>
            <person name="Brodie E.L."/>
            <person name="Williams K.H."/>
            <person name="Hubbard S.S."/>
            <person name="Banfield J.F."/>
        </authorList>
    </citation>
    <scope>NUCLEOTIDE SEQUENCE [LARGE SCALE GENOMIC DNA]</scope>
</reference>
<keyword evidence="1" id="KW-0812">Transmembrane</keyword>
<dbReference type="STRING" id="1802202.A2730_01275"/>